<protein>
    <submittedName>
        <fullName evidence="1">Uncharacterized protein F54H12.2</fullName>
    </submittedName>
</protein>
<reference evidence="1" key="1">
    <citation type="submission" date="2020-08" db="EMBL/GenBank/DDBJ databases">
        <title>Multicomponent nature underlies the extraordinary mechanical properties of spider dragline silk.</title>
        <authorList>
            <person name="Kono N."/>
            <person name="Nakamura H."/>
            <person name="Mori M."/>
            <person name="Yoshida Y."/>
            <person name="Ohtoshi R."/>
            <person name="Malay A.D."/>
            <person name="Moran D.A.P."/>
            <person name="Tomita M."/>
            <person name="Numata K."/>
            <person name="Arakawa K."/>
        </authorList>
    </citation>
    <scope>NUCLEOTIDE SEQUENCE</scope>
</reference>
<evidence type="ECO:0000313" key="2">
    <source>
        <dbReference type="Proteomes" id="UP000886998"/>
    </source>
</evidence>
<dbReference type="Proteomes" id="UP000886998">
    <property type="component" value="Unassembled WGS sequence"/>
</dbReference>
<comment type="caution">
    <text evidence="1">The sequence shown here is derived from an EMBL/GenBank/DDBJ whole genome shotgun (WGS) entry which is preliminary data.</text>
</comment>
<accession>A0A8X6WTL0</accession>
<dbReference type="GO" id="GO:0004748">
    <property type="term" value="F:ribonucleoside-diphosphate reductase activity, thioredoxin disulfide as acceptor"/>
    <property type="evidence" value="ECO:0007669"/>
    <property type="project" value="TreeGrafter"/>
</dbReference>
<dbReference type="EMBL" id="BMAV01002249">
    <property type="protein sequence ID" value="GFY41064.1"/>
    <property type="molecule type" value="Genomic_DNA"/>
</dbReference>
<dbReference type="InterPro" id="IPR000358">
    <property type="entry name" value="RNR_small_fam"/>
</dbReference>
<organism evidence="1 2">
    <name type="scientific">Trichonephila inaurata madagascariensis</name>
    <dbReference type="NCBI Taxonomy" id="2747483"/>
    <lineage>
        <taxon>Eukaryota</taxon>
        <taxon>Metazoa</taxon>
        <taxon>Ecdysozoa</taxon>
        <taxon>Arthropoda</taxon>
        <taxon>Chelicerata</taxon>
        <taxon>Arachnida</taxon>
        <taxon>Araneae</taxon>
        <taxon>Araneomorphae</taxon>
        <taxon>Entelegynae</taxon>
        <taxon>Araneoidea</taxon>
        <taxon>Nephilidae</taxon>
        <taxon>Trichonephila</taxon>
        <taxon>Trichonephila inaurata</taxon>
    </lineage>
</organism>
<dbReference type="GO" id="GO:0009263">
    <property type="term" value="P:deoxyribonucleotide biosynthetic process"/>
    <property type="evidence" value="ECO:0007669"/>
    <property type="project" value="InterPro"/>
</dbReference>
<dbReference type="OrthoDB" id="6420617at2759"/>
<dbReference type="PANTHER" id="PTHR23409">
    <property type="entry name" value="RIBONUCLEOSIDE-DIPHOSPHATE REDUCTASE SMALL CHAIN"/>
    <property type="match status" value="1"/>
</dbReference>
<evidence type="ECO:0000313" key="1">
    <source>
        <dbReference type="EMBL" id="GFY41064.1"/>
    </source>
</evidence>
<dbReference type="PANTHER" id="PTHR23409:SF21">
    <property type="entry name" value="CAPSID PROTEIN"/>
    <property type="match status" value="1"/>
</dbReference>
<sequence>MLVPYKCCEKQYEDYYVNQAGNGLSYYQGQSFQKGYGIGGWFKRLFRTALPFLTRGAKSVGKEVLKTGTQIANDLLEGQNLEDAAKHRAKETGRKLARKAIKKADDMLGQDIAKSELNLFTLPPTQTVIEKGQWIQFHPIANVTDGGPVEFLISGSGEDYLDLSQTQLYVKAKILKNDGKVLTDDKIGPVNLFLHSLFSQVDISLNGRNVSSSNNTYPYRAILETILNHGYDSKTSQLTSEIYYKDTAGRMNIYDDDKEPNEGFNKRASLFKKSVTVDMIGRLHVDLFNQDRLLLNLVDLKIKLIRSKPEFCLMGNEGYKIVFDHVSIFVRKVHINSGVLIAHAKALEKATAKYPIDRVNCKVFSIPQSSYSFIQDNVFSGQMPKRIVLACVDNDAFNGNYKKSPFEFNHYNMNFVGVYIDGQPMPHQPLELDFEKENYIRAYHNLFLNSEGLYLSRHEFAKGYSLFLFDLTPDLCDGEHFNLIRHSNLRIELKFSKALEQTVSLIVFAEFESLIEINKAKRTL</sequence>
<dbReference type="GO" id="GO:0005829">
    <property type="term" value="C:cytosol"/>
    <property type="evidence" value="ECO:0007669"/>
    <property type="project" value="TreeGrafter"/>
</dbReference>
<keyword evidence="2" id="KW-1185">Reference proteome</keyword>
<dbReference type="AlphaFoldDB" id="A0A8X6WTL0"/>
<gene>
    <name evidence="1" type="primary">F54H12.2_102</name>
    <name evidence="1" type="ORF">TNIN_293271</name>
</gene>
<proteinExistence type="predicted"/>
<name>A0A8X6WTL0_9ARAC</name>